<dbReference type="Xenbase" id="XB-GENE-994821">
    <property type="gene designation" value="vmo1"/>
</dbReference>
<dbReference type="RefSeq" id="XP_004919052.2">
    <property type="nucleotide sequence ID" value="XM_004918995.2"/>
</dbReference>
<dbReference type="SUPFAM" id="SSF51092">
    <property type="entry name" value="Vitelline membrane outer protein-I (VMO-I)"/>
    <property type="match status" value="1"/>
</dbReference>
<dbReference type="InterPro" id="IPR036706">
    <property type="entry name" value="VOMI_sf"/>
</dbReference>
<dbReference type="HOGENOM" id="CLU_111176_1_0_1"/>
<dbReference type="eggNOG" id="ENOG502S24T">
    <property type="taxonomic scope" value="Eukaryota"/>
</dbReference>
<protein>
    <submittedName>
        <fullName evidence="2">Vitelline membrane outer layer 1 homolog</fullName>
    </submittedName>
    <submittedName>
        <fullName evidence="4">Vitelline membrane outer layer protein 1 homolog isoform X2</fullName>
    </submittedName>
</protein>
<dbReference type="ExpressionAtlas" id="F6RSA9">
    <property type="expression patterns" value="baseline"/>
</dbReference>
<feature type="chain" id="PRO_5044731072" evidence="1">
    <location>
        <begin position="35"/>
        <end position="205"/>
    </location>
</feature>
<organism evidence="2">
    <name type="scientific">Xenopus tropicalis</name>
    <name type="common">Western clawed frog</name>
    <name type="synonym">Silurana tropicalis</name>
    <dbReference type="NCBI Taxonomy" id="8364"/>
    <lineage>
        <taxon>Eukaryota</taxon>
        <taxon>Metazoa</taxon>
        <taxon>Chordata</taxon>
        <taxon>Craniata</taxon>
        <taxon>Vertebrata</taxon>
        <taxon>Euteleostomi</taxon>
        <taxon>Amphibia</taxon>
        <taxon>Batrachia</taxon>
        <taxon>Anura</taxon>
        <taxon>Pipoidea</taxon>
        <taxon>Pipidae</taxon>
        <taxon>Xenopodinae</taxon>
        <taxon>Xenopus</taxon>
        <taxon>Silurana</taxon>
    </lineage>
</organism>
<dbReference type="Ensembl" id="ENSXETT00000045489">
    <property type="protein sequence ID" value="ENSXETP00000045489"/>
    <property type="gene ID" value="ENSXETG00000021046"/>
</dbReference>
<dbReference type="AlphaFoldDB" id="F6RSA9"/>
<dbReference type="PANTHER" id="PTHR18841">
    <property type="entry name" value="VITELLINE MEMBRANE OUTER LAYER PROTEIN I-RELATED"/>
    <property type="match status" value="1"/>
</dbReference>
<evidence type="ECO:0000313" key="5">
    <source>
        <dbReference type="Xenbase" id="XB-GENE-29085115"/>
    </source>
</evidence>
<dbReference type="KEGG" id="xtr:101731130"/>
<dbReference type="Proteomes" id="UP000008143">
    <property type="component" value="Chromosome 3"/>
</dbReference>
<reference evidence="2" key="1">
    <citation type="journal article" date="2010" name="Science">
        <title>The genome of the Western clawed frog Xenopus tropicalis.</title>
        <authorList>
            <person name="Hellsten U."/>
            <person name="Harland R.M."/>
            <person name="Gilchrist M.J."/>
            <person name="Hendrix D."/>
            <person name="Jurka J."/>
            <person name="Kapitonov V."/>
            <person name="Ovcharenko I."/>
            <person name="Putnam N.H."/>
            <person name="Shu S."/>
            <person name="Taher L."/>
            <person name="Blitz I.L."/>
            <person name="Blumberg B."/>
            <person name="Dichmann D.S."/>
            <person name="Dubchak I."/>
            <person name="Amaya E."/>
            <person name="Detter J.C."/>
            <person name="Fletcher R."/>
            <person name="Gerhard D.S."/>
            <person name="Goodstein D."/>
            <person name="Graves T."/>
            <person name="Grigoriev I.V."/>
            <person name="Grimwood J."/>
            <person name="Kawashima T."/>
            <person name="Lindquist E."/>
            <person name="Lucas S.M."/>
            <person name="Mead P.E."/>
            <person name="Mitros T."/>
            <person name="Ogino H."/>
            <person name="Ohta Y."/>
            <person name="Poliakov A.V."/>
            <person name="Pollet N."/>
            <person name="Robert J."/>
            <person name="Salamov A."/>
            <person name="Sater A.K."/>
            <person name="Schmutz J."/>
            <person name="Terry A."/>
            <person name="Vize P.D."/>
            <person name="Warren W.C."/>
            <person name="Wells D."/>
            <person name="Wills A."/>
            <person name="Wilson R.K."/>
            <person name="Zimmerman L.B."/>
            <person name="Zorn A.M."/>
            <person name="Grainger R."/>
            <person name="Grammer T."/>
            <person name="Khokha M.K."/>
            <person name="Richardson P.M."/>
            <person name="Rokhsar D.S."/>
        </authorList>
    </citation>
    <scope>NUCLEOTIDE SEQUENCE [LARGE SCALE GENOMIC DNA]</scope>
    <source>
        <strain evidence="2">Nigerian</strain>
    </source>
</reference>
<dbReference type="Xenbase" id="XB-GENE-29085115">
    <property type="gene designation" value="LOC101731130"/>
</dbReference>
<dbReference type="CDD" id="cd00220">
    <property type="entry name" value="VMO-I"/>
    <property type="match status" value="1"/>
</dbReference>
<dbReference type="OMA" id="NGGPWGY"/>
<proteinExistence type="predicted"/>
<sequence length="205" mass="22263">MGPSLVSPSDVHLTMMLLWVSSLVLLCGFPAVHGIYNIPLISVPNGGKWGSWGAEQRCPNGFVAKGFSVKVEPPQGSGDDTALNGIRLHCFPFQSTDNEQTVTSAEGPFGKWSRPVWCLCSHLTAFSLRVEPPQEYGDDTAANNIMFKCSDARELEGSGLSWGSYGPWSQSCYYGICGLQTRVEEKQRSGDDTALNDAKFLCCEG</sequence>
<keyword evidence="3" id="KW-1185">Reference proteome</keyword>
<dbReference type="GeneID" id="101731130"/>
<dbReference type="Pfam" id="PF03762">
    <property type="entry name" value="VOMI"/>
    <property type="match status" value="1"/>
</dbReference>
<evidence type="ECO:0000313" key="3">
    <source>
        <dbReference type="Proteomes" id="UP000008143"/>
    </source>
</evidence>
<evidence type="ECO:0000313" key="4">
    <source>
        <dbReference type="RefSeq" id="XP_004919052.2"/>
    </source>
</evidence>
<dbReference type="AGR" id="Xenbase:XB-GENE-29085115"/>
<dbReference type="Gene3D" id="2.100.10.20">
    <property type="entry name" value="Vitelline membrane outer layer protein I (VOMI)"/>
    <property type="match status" value="1"/>
</dbReference>
<name>F6RSA9_XENTR</name>
<reference evidence="4" key="3">
    <citation type="submission" date="2025-04" db="UniProtKB">
        <authorList>
            <consortium name="RefSeq"/>
        </authorList>
    </citation>
    <scope>IDENTIFICATION</scope>
    <source>
        <strain evidence="4">Nigerian</strain>
        <tissue evidence="4">Liver and blood</tissue>
    </source>
</reference>
<feature type="signal peptide" evidence="1">
    <location>
        <begin position="1"/>
        <end position="34"/>
    </location>
</feature>
<dbReference type="PANTHER" id="PTHR18841:SF2">
    <property type="entry name" value="VITELLINE MEMBRANE OUTER LAYER PROTEIN 1 HOMOLOG"/>
    <property type="match status" value="1"/>
</dbReference>
<accession>F6RSA9</accession>
<gene>
    <name evidence="4 5" type="primary">LOC101731130</name>
    <name evidence="2" type="synonym">vmo1</name>
</gene>
<evidence type="ECO:0000256" key="1">
    <source>
        <dbReference type="SAM" id="SignalP"/>
    </source>
</evidence>
<dbReference type="GeneTree" id="ENSGT00390000009313"/>
<evidence type="ECO:0000313" key="2">
    <source>
        <dbReference type="Ensembl" id="ENSXETP00000045489"/>
    </source>
</evidence>
<dbReference type="InterPro" id="IPR005515">
    <property type="entry name" value="VOMI"/>
</dbReference>
<keyword evidence="1" id="KW-0732">Signal</keyword>
<reference evidence="2" key="2">
    <citation type="submission" date="2011-06" db="UniProtKB">
        <authorList>
            <consortium name="Ensembl"/>
        </authorList>
    </citation>
    <scope>IDENTIFICATION</scope>
</reference>